<proteinExistence type="inferred from homology"/>
<dbReference type="GO" id="GO:0005524">
    <property type="term" value="F:ATP binding"/>
    <property type="evidence" value="ECO:0007669"/>
    <property type="project" value="UniProtKB-UniRule"/>
</dbReference>
<evidence type="ECO:0000256" key="8">
    <source>
        <dbReference type="RuleBase" id="RU003664"/>
    </source>
</evidence>
<evidence type="ECO:0000256" key="1">
    <source>
        <dbReference type="ARBA" id="ARBA00004496"/>
    </source>
</evidence>
<dbReference type="InterPro" id="IPR004101">
    <property type="entry name" value="Mur_ligase_C"/>
</dbReference>
<dbReference type="InterPro" id="IPR036565">
    <property type="entry name" value="Mur-like_cat_sf"/>
</dbReference>
<name>A0A1H5VNZ8_9PROT</name>
<dbReference type="AlphaFoldDB" id="A0A1H5VNZ8"/>
<sequence>MSLQGKAVLVLGMGETGLSMVKWLLRQGAKVRAADSRQEPPAWKEMMEKFSEVQVYRGKFEAKILDDIEIIAISPGVPMADPCVQQAIRLGIPVIGDLVFFSWALEQSKLPKPKVLAITGSNGKTTVTSMVGAMLRKSGWDVAVAGNIGPAVLSVLMEQMDAGNWPQAWVLETSSFQLEATRNLNADVATVLNVSEDHLDRYTCMQDYIAAKLKIFLRENGSVCTQVLNRNDFGVSEMAMADGKKITFGWDMPPTDADFGILRYGDDMWLMEGPHRLMKTSELVVNGLHNAVNALAALAMCRALDIAMDPLLSALREFRGLPHRMEKVAAFNGVTFFDDSKSTNVGATIAALNGMKQNVILIAGGDGKGQDFSHLRQAVAENARAVVLIGRDAGIIADELRDCGVPVHFATTMEEAMQKSFLLAQAGDVVLLSPACASFDMFRNYVHRAEVFVAAVKDIENKFFNFGQKKH</sequence>
<dbReference type="EMBL" id="FNUX01000013">
    <property type="protein sequence ID" value="SEF88746.1"/>
    <property type="molecule type" value="Genomic_DNA"/>
</dbReference>
<evidence type="ECO:0000256" key="5">
    <source>
        <dbReference type="ARBA" id="ARBA00022741"/>
    </source>
</evidence>
<dbReference type="InterPro" id="IPR013221">
    <property type="entry name" value="Mur_ligase_cen"/>
</dbReference>
<keyword evidence="7 8" id="KW-0133">Cell shape</keyword>
<comment type="subcellular location">
    <subcellularLocation>
        <location evidence="1 7 8">Cytoplasm</location>
    </subcellularLocation>
</comment>
<evidence type="ECO:0000256" key="3">
    <source>
        <dbReference type="ARBA" id="ARBA00022490"/>
    </source>
</evidence>
<dbReference type="HAMAP" id="MF_00639">
    <property type="entry name" value="MurD"/>
    <property type="match status" value="1"/>
</dbReference>
<dbReference type="Gene3D" id="3.40.1190.10">
    <property type="entry name" value="Mur-like, catalytic domain"/>
    <property type="match status" value="1"/>
</dbReference>
<keyword evidence="6 7" id="KW-0067">ATP-binding</keyword>
<dbReference type="SUPFAM" id="SSF53623">
    <property type="entry name" value="MurD-like peptide ligases, catalytic domain"/>
    <property type="match status" value="1"/>
</dbReference>
<organism evidence="11 12">
    <name type="scientific">Nitrosomonas ureae</name>
    <dbReference type="NCBI Taxonomy" id="44577"/>
    <lineage>
        <taxon>Bacteria</taxon>
        <taxon>Pseudomonadati</taxon>
        <taxon>Pseudomonadota</taxon>
        <taxon>Betaproteobacteria</taxon>
        <taxon>Nitrosomonadales</taxon>
        <taxon>Nitrosomonadaceae</taxon>
        <taxon>Nitrosomonas</taxon>
    </lineage>
</organism>
<keyword evidence="7 8" id="KW-0961">Cell wall biogenesis/degradation</keyword>
<dbReference type="GO" id="GO:0009252">
    <property type="term" value="P:peptidoglycan biosynthetic process"/>
    <property type="evidence" value="ECO:0007669"/>
    <property type="project" value="UniProtKB-UniRule"/>
</dbReference>
<dbReference type="UniPathway" id="UPA00219"/>
<gene>
    <name evidence="7" type="primary">murD</name>
    <name evidence="11" type="ORF">SAMN05216334_11363</name>
</gene>
<dbReference type="GO" id="GO:0005737">
    <property type="term" value="C:cytoplasm"/>
    <property type="evidence" value="ECO:0007669"/>
    <property type="project" value="UniProtKB-SubCell"/>
</dbReference>
<dbReference type="PANTHER" id="PTHR43692:SF1">
    <property type="entry name" value="UDP-N-ACETYLMURAMOYLALANINE--D-GLUTAMATE LIGASE"/>
    <property type="match status" value="1"/>
</dbReference>
<dbReference type="PANTHER" id="PTHR43692">
    <property type="entry name" value="UDP-N-ACETYLMURAMOYLALANINE--D-GLUTAMATE LIGASE"/>
    <property type="match status" value="1"/>
</dbReference>
<comment type="function">
    <text evidence="7 8">Cell wall formation. Catalyzes the addition of glutamate to the nucleotide precursor UDP-N-acetylmuramoyl-L-alanine (UMA).</text>
</comment>
<evidence type="ECO:0000313" key="11">
    <source>
        <dbReference type="EMBL" id="SEF88746.1"/>
    </source>
</evidence>
<dbReference type="Pfam" id="PF02875">
    <property type="entry name" value="Mur_ligase_C"/>
    <property type="match status" value="1"/>
</dbReference>
<evidence type="ECO:0000256" key="2">
    <source>
        <dbReference type="ARBA" id="ARBA00004752"/>
    </source>
</evidence>
<dbReference type="InterPro" id="IPR005762">
    <property type="entry name" value="MurD"/>
</dbReference>
<dbReference type="InterPro" id="IPR036615">
    <property type="entry name" value="Mur_ligase_C_dom_sf"/>
</dbReference>
<dbReference type="GO" id="GO:0008360">
    <property type="term" value="P:regulation of cell shape"/>
    <property type="evidence" value="ECO:0007669"/>
    <property type="project" value="UniProtKB-KW"/>
</dbReference>
<evidence type="ECO:0000256" key="6">
    <source>
        <dbReference type="ARBA" id="ARBA00022840"/>
    </source>
</evidence>
<feature type="domain" description="Mur ligase central" evidence="10">
    <location>
        <begin position="118"/>
        <end position="300"/>
    </location>
</feature>
<dbReference type="NCBIfam" id="TIGR01087">
    <property type="entry name" value="murD"/>
    <property type="match status" value="1"/>
</dbReference>
<dbReference type="Gene3D" id="3.40.50.720">
    <property type="entry name" value="NAD(P)-binding Rossmann-like Domain"/>
    <property type="match status" value="1"/>
</dbReference>
<dbReference type="OrthoDB" id="9809796at2"/>
<feature type="domain" description="Mur ligase C-terminal" evidence="9">
    <location>
        <begin position="323"/>
        <end position="436"/>
    </location>
</feature>
<keyword evidence="7 8" id="KW-0573">Peptidoglycan synthesis</keyword>
<evidence type="ECO:0000259" key="9">
    <source>
        <dbReference type="Pfam" id="PF02875"/>
    </source>
</evidence>
<dbReference type="Proteomes" id="UP000236753">
    <property type="component" value="Unassembled WGS sequence"/>
</dbReference>
<dbReference type="RefSeq" id="WP_103966651.1">
    <property type="nucleotide sequence ID" value="NZ_FNUX01000013.1"/>
</dbReference>
<accession>A0A1H5VNZ8</accession>
<protein>
    <recommendedName>
        <fullName evidence="7 8">UDP-N-acetylmuramoylalanine--D-glutamate ligase</fullName>
        <ecNumber evidence="7 8">6.3.2.9</ecNumber>
    </recommendedName>
    <alternativeName>
        <fullName evidence="7">D-glutamic acid-adding enzyme</fullName>
    </alternativeName>
    <alternativeName>
        <fullName evidence="7">UDP-N-acetylmuramoyl-L-alanyl-D-glutamate synthetase</fullName>
    </alternativeName>
</protein>
<dbReference type="GO" id="GO:0008764">
    <property type="term" value="F:UDP-N-acetylmuramoylalanine-D-glutamate ligase activity"/>
    <property type="evidence" value="ECO:0007669"/>
    <property type="project" value="UniProtKB-UniRule"/>
</dbReference>
<dbReference type="Pfam" id="PF21799">
    <property type="entry name" value="MurD-like_N"/>
    <property type="match status" value="1"/>
</dbReference>
<reference evidence="11 12" key="1">
    <citation type="submission" date="2016-10" db="EMBL/GenBank/DDBJ databases">
        <authorList>
            <person name="de Groot N.N."/>
        </authorList>
    </citation>
    <scope>NUCLEOTIDE SEQUENCE [LARGE SCALE GENOMIC DNA]</scope>
    <source>
        <strain evidence="11 12">Nm13</strain>
    </source>
</reference>
<keyword evidence="7 8" id="KW-0132">Cell division</keyword>
<evidence type="ECO:0000313" key="12">
    <source>
        <dbReference type="Proteomes" id="UP000236753"/>
    </source>
</evidence>
<dbReference type="GO" id="GO:0071555">
    <property type="term" value="P:cell wall organization"/>
    <property type="evidence" value="ECO:0007669"/>
    <property type="project" value="UniProtKB-KW"/>
</dbReference>
<evidence type="ECO:0000256" key="7">
    <source>
        <dbReference type="HAMAP-Rule" id="MF_00639"/>
    </source>
</evidence>
<keyword evidence="7 8" id="KW-0131">Cell cycle</keyword>
<evidence type="ECO:0000259" key="10">
    <source>
        <dbReference type="Pfam" id="PF08245"/>
    </source>
</evidence>
<dbReference type="EC" id="6.3.2.9" evidence="7 8"/>
<keyword evidence="5 7" id="KW-0547">Nucleotide-binding</keyword>
<dbReference type="SUPFAM" id="SSF51984">
    <property type="entry name" value="MurCD N-terminal domain"/>
    <property type="match status" value="1"/>
</dbReference>
<comment type="similarity">
    <text evidence="7">Belongs to the MurCDEF family.</text>
</comment>
<dbReference type="Pfam" id="PF08245">
    <property type="entry name" value="Mur_ligase_M"/>
    <property type="match status" value="1"/>
</dbReference>
<dbReference type="Gene3D" id="3.90.190.20">
    <property type="entry name" value="Mur ligase, C-terminal domain"/>
    <property type="match status" value="1"/>
</dbReference>
<dbReference type="SUPFAM" id="SSF53244">
    <property type="entry name" value="MurD-like peptide ligases, peptide-binding domain"/>
    <property type="match status" value="1"/>
</dbReference>
<comment type="pathway">
    <text evidence="2 7 8">Cell wall biogenesis; peptidoglycan biosynthesis.</text>
</comment>
<dbReference type="GO" id="GO:0051301">
    <property type="term" value="P:cell division"/>
    <property type="evidence" value="ECO:0007669"/>
    <property type="project" value="UniProtKB-KW"/>
</dbReference>
<keyword evidence="4 7" id="KW-0436">Ligase</keyword>
<feature type="binding site" evidence="7">
    <location>
        <begin position="120"/>
        <end position="126"/>
    </location>
    <ligand>
        <name>ATP</name>
        <dbReference type="ChEBI" id="CHEBI:30616"/>
    </ligand>
</feature>
<comment type="catalytic activity">
    <reaction evidence="7 8">
        <text>UDP-N-acetyl-alpha-D-muramoyl-L-alanine + D-glutamate + ATP = UDP-N-acetyl-alpha-D-muramoyl-L-alanyl-D-glutamate + ADP + phosphate + H(+)</text>
        <dbReference type="Rhea" id="RHEA:16429"/>
        <dbReference type="ChEBI" id="CHEBI:15378"/>
        <dbReference type="ChEBI" id="CHEBI:29986"/>
        <dbReference type="ChEBI" id="CHEBI:30616"/>
        <dbReference type="ChEBI" id="CHEBI:43474"/>
        <dbReference type="ChEBI" id="CHEBI:83898"/>
        <dbReference type="ChEBI" id="CHEBI:83900"/>
        <dbReference type="ChEBI" id="CHEBI:456216"/>
        <dbReference type="EC" id="6.3.2.9"/>
    </reaction>
</comment>
<keyword evidence="3 7" id="KW-0963">Cytoplasm</keyword>
<evidence type="ECO:0000256" key="4">
    <source>
        <dbReference type="ARBA" id="ARBA00022598"/>
    </source>
</evidence>